<keyword evidence="2" id="KW-1133">Transmembrane helix</keyword>
<keyword evidence="4" id="KW-1185">Reference proteome</keyword>
<name>A0A6N6MPX2_9HYPH</name>
<sequence>MRLNISAWAIRKPLPSIVLFIVLMTLGLVSFRSLPITRFPNIDIPIVSVTITQAGAAPSELQTQVTKWVEDSVAGVKGVKHILSTITEGSSVTTIEFRLEVNTDRAVNDVKDAVSKVRMNLPRTIDEPIINRVEIAGLPIMTYGASAPAMTPEDLSWFVDDVVARQVQGVRGVAGVERLGGVAREVRITLKPDRLLALGITAADVNRQLRLTSADMAGGRGEVGGQEQSIRTLAASASLDTLAATSIVVPGNRKVRLDELATLVDGAEEPRTFARFNGEPVVAFAISRAAGASDAEVSVGVARKIDDLRAANPGVHFDLIDTSVTNTVGNYHSAMMGLIEGAALAVVVVFLFLRDWRATLIASIALPLSVLPTFWVMSALGFSLNAVSLLAITLVTGILVDDAIVEIENIVRHMRMGKSPYRAALEAADEIGLAVIAITATIIAIFAPVSFMGGIAGQYFKQFGLTIAAAVFMSLLVARLITPLLAAYFLRDHGPDETRDGIVMRGYTRLVAWSVRHKYVTLVAGLACFAASIMSTGLLPAGFLPAEDAARTLFVVELPPGARLTETVRVTDGLVDKIRAMPEVRSVFIDGGRQLPGKKEVRLATLTINLTPKNARELTQKQIDVQVGTILRNEPDIRFWALREGGQRDLALIIAGPDKAAVAEVAARLQREAAQLPHLVNVISTAPLDRTEIRIVPKPGIAADLGVSTDLIAETVRVGTIGDIGANLAKFNARDRQVPIRVQLPERLRGDLAEIETLKVPVKGGAAVPLSTVADLSLGQGPTAIDRYDRSIRVALEADMQGSDALGSLIESVMNLPAAKDLPPGVTISQTGDAEVMGEVFGGFAMAMGAGLMMVFGVLVLLFGSFLQPVTILFSLPLSIGGAILGLLIFQKPISMPVVIGILMLMGVVTKNAIMLVDFAVEEMARGVDRATAIVEAGRKRARPIVMTTIAMAAGMVPSAMALGIGGEFRAPMAIAVIGGLIVSTGLSLVFVPAFFVLMDDLSRGLVRLFSRFVGKRDDPEDEAAFAHPGYAANDGRTYTPPRVAAE</sequence>
<dbReference type="PRINTS" id="PR00702">
    <property type="entry name" value="ACRIFLAVINRP"/>
</dbReference>
<dbReference type="SUPFAM" id="SSF82714">
    <property type="entry name" value="Multidrug efflux transporter AcrB TolC docking domain, DN and DC subdomains"/>
    <property type="match status" value="2"/>
</dbReference>
<dbReference type="RefSeq" id="WP_150963298.1">
    <property type="nucleotide sequence ID" value="NZ_VZZJ01000007.1"/>
</dbReference>
<evidence type="ECO:0000313" key="3">
    <source>
        <dbReference type="EMBL" id="KAB1073602.1"/>
    </source>
</evidence>
<dbReference type="Pfam" id="PF00873">
    <property type="entry name" value="ACR_tran"/>
    <property type="match status" value="1"/>
</dbReference>
<reference evidence="3 4" key="1">
    <citation type="submission" date="2019-09" db="EMBL/GenBank/DDBJ databases">
        <title>YIM 132548 draft genome.</title>
        <authorList>
            <person name="Jiang L."/>
        </authorList>
    </citation>
    <scope>NUCLEOTIDE SEQUENCE [LARGE SCALE GENOMIC DNA]</scope>
    <source>
        <strain evidence="3 4">YIM 132548</strain>
    </source>
</reference>
<dbReference type="InterPro" id="IPR001036">
    <property type="entry name" value="Acrflvin-R"/>
</dbReference>
<feature type="region of interest" description="Disordered" evidence="1">
    <location>
        <begin position="1025"/>
        <end position="1047"/>
    </location>
</feature>
<dbReference type="PANTHER" id="PTHR32063">
    <property type="match status" value="1"/>
</dbReference>
<dbReference type="GO" id="GO:0005886">
    <property type="term" value="C:plasma membrane"/>
    <property type="evidence" value="ECO:0007669"/>
    <property type="project" value="TreeGrafter"/>
</dbReference>
<feature type="transmembrane region" description="Helical" evidence="2">
    <location>
        <begin position="519"/>
        <end position="543"/>
    </location>
</feature>
<dbReference type="InterPro" id="IPR027463">
    <property type="entry name" value="AcrB_DN_DC_subdom"/>
</dbReference>
<dbReference type="Gene3D" id="3.30.70.1320">
    <property type="entry name" value="Multidrug efflux transporter AcrB pore domain like"/>
    <property type="match status" value="1"/>
</dbReference>
<feature type="transmembrane region" description="Helical" evidence="2">
    <location>
        <begin position="896"/>
        <end position="921"/>
    </location>
</feature>
<evidence type="ECO:0000256" key="1">
    <source>
        <dbReference type="SAM" id="MobiDB-lite"/>
    </source>
</evidence>
<dbReference type="PANTHER" id="PTHR32063:SF77">
    <property type="entry name" value="ACR FAMILY TRANSPORT PROTEIN"/>
    <property type="match status" value="1"/>
</dbReference>
<dbReference type="Gene3D" id="1.20.1640.10">
    <property type="entry name" value="Multidrug efflux transporter AcrB transmembrane domain"/>
    <property type="match status" value="2"/>
</dbReference>
<evidence type="ECO:0000313" key="4">
    <source>
        <dbReference type="Proteomes" id="UP000441523"/>
    </source>
</evidence>
<dbReference type="EMBL" id="VZZJ01000007">
    <property type="protein sequence ID" value="KAB1073602.1"/>
    <property type="molecule type" value="Genomic_DNA"/>
</dbReference>
<keyword evidence="2" id="KW-0472">Membrane</keyword>
<accession>A0A6N6MPX2</accession>
<dbReference type="SUPFAM" id="SSF82693">
    <property type="entry name" value="Multidrug efflux transporter AcrB pore domain, PN1, PN2, PC1 and PC2 subdomains"/>
    <property type="match status" value="3"/>
</dbReference>
<feature type="transmembrane region" description="Helical" evidence="2">
    <location>
        <begin position="331"/>
        <end position="353"/>
    </location>
</feature>
<feature type="transmembrane region" description="Helical" evidence="2">
    <location>
        <begin position="463"/>
        <end position="490"/>
    </location>
</feature>
<dbReference type="AlphaFoldDB" id="A0A6N6MPX2"/>
<evidence type="ECO:0000256" key="2">
    <source>
        <dbReference type="SAM" id="Phobius"/>
    </source>
</evidence>
<dbReference type="Gene3D" id="3.30.70.1430">
    <property type="entry name" value="Multidrug efflux transporter AcrB pore domain"/>
    <property type="match status" value="2"/>
</dbReference>
<proteinExistence type="predicted"/>
<dbReference type="Proteomes" id="UP000441523">
    <property type="component" value="Unassembled WGS sequence"/>
</dbReference>
<feature type="transmembrane region" description="Helical" evidence="2">
    <location>
        <begin position="840"/>
        <end position="863"/>
    </location>
</feature>
<protein>
    <submittedName>
        <fullName evidence="3">Efflux RND transporter permease subunit</fullName>
    </submittedName>
</protein>
<comment type="caution">
    <text evidence="3">The sequence shown here is derived from an EMBL/GenBank/DDBJ whole genome shotgun (WGS) entry which is preliminary data.</text>
</comment>
<dbReference type="Gene3D" id="3.30.2090.10">
    <property type="entry name" value="Multidrug efflux transporter AcrB TolC docking domain, DN and DC subdomains"/>
    <property type="match status" value="2"/>
</dbReference>
<feature type="transmembrane region" description="Helical" evidence="2">
    <location>
        <begin position="971"/>
        <end position="998"/>
    </location>
</feature>
<feature type="transmembrane region" description="Helical" evidence="2">
    <location>
        <begin position="360"/>
        <end position="380"/>
    </location>
</feature>
<dbReference type="Gene3D" id="3.30.70.1440">
    <property type="entry name" value="Multidrug efflux transporter AcrB pore domain"/>
    <property type="match status" value="1"/>
</dbReference>
<dbReference type="SUPFAM" id="SSF82866">
    <property type="entry name" value="Multidrug efflux transporter AcrB transmembrane domain"/>
    <property type="match status" value="2"/>
</dbReference>
<dbReference type="GO" id="GO:0042910">
    <property type="term" value="F:xenobiotic transmembrane transporter activity"/>
    <property type="evidence" value="ECO:0007669"/>
    <property type="project" value="TreeGrafter"/>
</dbReference>
<keyword evidence="2" id="KW-0812">Transmembrane</keyword>
<organism evidence="3 4">
    <name type="scientific">Methylobacterium planeticum</name>
    <dbReference type="NCBI Taxonomy" id="2615211"/>
    <lineage>
        <taxon>Bacteria</taxon>
        <taxon>Pseudomonadati</taxon>
        <taxon>Pseudomonadota</taxon>
        <taxon>Alphaproteobacteria</taxon>
        <taxon>Hyphomicrobiales</taxon>
        <taxon>Methylobacteriaceae</taxon>
        <taxon>Methylobacterium</taxon>
    </lineage>
</organism>
<feature type="transmembrane region" description="Helical" evidence="2">
    <location>
        <begin position="431"/>
        <end position="451"/>
    </location>
</feature>
<feature type="transmembrane region" description="Helical" evidence="2">
    <location>
        <begin position="942"/>
        <end position="965"/>
    </location>
</feature>
<feature type="transmembrane region" description="Helical" evidence="2">
    <location>
        <begin position="386"/>
        <end position="411"/>
    </location>
</feature>
<feature type="transmembrane region" description="Helical" evidence="2">
    <location>
        <begin position="870"/>
        <end position="890"/>
    </location>
</feature>
<gene>
    <name evidence="3" type="ORF">F6X51_10390</name>
</gene>